<dbReference type="InterPro" id="IPR029057">
    <property type="entry name" value="PRTase-like"/>
</dbReference>
<dbReference type="SUPFAM" id="SSF53271">
    <property type="entry name" value="PRTase-like"/>
    <property type="match status" value="1"/>
</dbReference>
<dbReference type="EMBL" id="OJIN01000138">
    <property type="protein sequence ID" value="SPD74289.1"/>
    <property type="molecule type" value="Genomic_DNA"/>
</dbReference>
<sequence>MVLVPDPTRTVFISTPTTSRQNVIPIRLAQKLAMTCNSRSIFSDLYFDSGHNRQSKHIARVDRPFHRRLYRNISPEFIRKEIQNRNIIVVDDVITTGGSVASFCKELSNNGYAVKSVVALMGDARLNIDPKTQERLHDALKKAATSLDSASISSRLTRSEAGGLIMLINAARSENAKQKLTTNLQRLLDQEPFRDLGRDQTTGRNKGIGRADLCDGGVFERIPAWTVRKGGGLER</sequence>
<reference evidence="1" key="1">
    <citation type="submission" date="2018-01" db="EMBL/GenBank/DDBJ databases">
        <authorList>
            <person name="Regsiter A."/>
            <person name="William W."/>
        </authorList>
    </citation>
    <scope>NUCLEOTIDE SEQUENCE</scope>
    <source>
        <strain evidence="1">TRIP AH-1</strain>
    </source>
</reference>
<evidence type="ECO:0008006" key="2">
    <source>
        <dbReference type="Google" id="ProtNLM"/>
    </source>
</evidence>
<protein>
    <recommendedName>
        <fullName evidence="2">Phosphoribosyltransferase domain-containing protein</fullName>
    </recommendedName>
</protein>
<proteinExistence type="predicted"/>
<dbReference type="AlphaFoldDB" id="A0A445MXZ5"/>
<dbReference type="CDD" id="cd06223">
    <property type="entry name" value="PRTases_typeI"/>
    <property type="match status" value="1"/>
</dbReference>
<dbReference type="Gene3D" id="3.40.50.2020">
    <property type="match status" value="1"/>
</dbReference>
<dbReference type="InterPro" id="IPR000836">
    <property type="entry name" value="PRTase_dom"/>
</dbReference>
<gene>
    <name evidence="1" type="ORF">PITCH_A2220002</name>
</gene>
<accession>A0A445MXZ5</accession>
<organism evidence="1">
    <name type="scientific">uncultured Desulfobacterium sp</name>
    <dbReference type="NCBI Taxonomy" id="201089"/>
    <lineage>
        <taxon>Bacteria</taxon>
        <taxon>Pseudomonadati</taxon>
        <taxon>Thermodesulfobacteriota</taxon>
        <taxon>Desulfobacteria</taxon>
        <taxon>Desulfobacterales</taxon>
        <taxon>Desulfobacteriaceae</taxon>
        <taxon>Desulfobacterium</taxon>
        <taxon>environmental samples</taxon>
    </lineage>
</organism>
<evidence type="ECO:0000313" key="1">
    <source>
        <dbReference type="EMBL" id="SPD74289.1"/>
    </source>
</evidence>
<name>A0A445MXZ5_9BACT</name>